<keyword evidence="1" id="KW-0175">Coiled coil</keyword>
<name>A0A0H5PWA8_9ZZZZ</name>
<geneLocation type="plasmid" evidence="2">
    <name>pRGRH0081</name>
</geneLocation>
<dbReference type="EMBL" id="LN852772">
    <property type="protein sequence ID" value="CRY93848.1"/>
    <property type="molecule type" value="Genomic_DNA"/>
</dbReference>
<evidence type="ECO:0000313" key="2">
    <source>
        <dbReference type="EMBL" id="CRY93848.1"/>
    </source>
</evidence>
<feature type="coiled-coil region" evidence="1">
    <location>
        <begin position="1"/>
        <end position="28"/>
    </location>
</feature>
<sequence>MSNNNQIYEEIRANLKQLQQSKQEHTRHTNCDWLFDNLKDDIKVLVEEGFSLTAIIKAITSANVNYKYEGKPLKVTSAKLATWLKANGIARKIHKRKAKKNVKNVN</sequence>
<dbReference type="AlphaFoldDB" id="A0A0H5PWA8"/>
<accession>A0A0H5PWA8</accession>
<organism evidence="2">
    <name type="scientific">uncultured prokaryote</name>
    <dbReference type="NCBI Taxonomy" id="198431"/>
    <lineage>
        <taxon>unclassified sequences</taxon>
        <taxon>environmental samples</taxon>
    </lineage>
</organism>
<reference evidence="2" key="2">
    <citation type="submission" date="2015-07" db="EMBL/GenBank/DDBJ databases">
        <title>Plasmids, circular viruses and viroids from rat gut.</title>
        <authorList>
            <person name="Jorgensen T.J."/>
            <person name="Hansen M.A."/>
            <person name="Xu Z."/>
            <person name="Tabak M.A."/>
            <person name="Sorensen S.J."/>
            <person name="Hansen L.H."/>
        </authorList>
    </citation>
    <scope>NUCLEOTIDE SEQUENCE</scope>
    <source>
        <plasmid evidence="2">pRGRH0081</plasmid>
    </source>
</reference>
<protein>
    <submittedName>
        <fullName evidence="2">Uncharacterized protein</fullName>
    </submittedName>
</protein>
<proteinExistence type="predicted"/>
<keyword evidence="2" id="KW-0614">Plasmid</keyword>
<reference evidence="2" key="1">
    <citation type="submission" date="2015-06" db="EMBL/GenBank/DDBJ databases">
        <authorList>
            <person name="Joergensen T."/>
        </authorList>
    </citation>
    <scope>NUCLEOTIDE SEQUENCE</scope>
    <source>
        <plasmid evidence="2">pRGRH0081</plasmid>
    </source>
</reference>
<evidence type="ECO:0000256" key="1">
    <source>
        <dbReference type="SAM" id="Coils"/>
    </source>
</evidence>